<feature type="compositionally biased region" description="Gly residues" evidence="1">
    <location>
        <begin position="2081"/>
        <end position="2097"/>
    </location>
</feature>
<feature type="compositionally biased region" description="Basic and acidic residues" evidence="1">
    <location>
        <begin position="2129"/>
        <end position="2138"/>
    </location>
</feature>
<protein>
    <recommendedName>
        <fullName evidence="2">EF-hand domain-containing protein</fullName>
    </recommendedName>
</protein>
<feature type="region of interest" description="Disordered" evidence="1">
    <location>
        <begin position="1"/>
        <end position="102"/>
    </location>
</feature>
<feature type="compositionally biased region" description="Basic and acidic residues" evidence="1">
    <location>
        <begin position="49"/>
        <end position="60"/>
    </location>
</feature>
<feature type="region of interest" description="Disordered" evidence="1">
    <location>
        <begin position="1477"/>
        <end position="1570"/>
    </location>
</feature>
<dbReference type="CDD" id="cd00051">
    <property type="entry name" value="EFh"/>
    <property type="match status" value="1"/>
</dbReference>
<feature type="region of interest" description="Disordered" evidence="1">
    <location>
        <begin position="2129"/>
        <end position="2155"/>
    </location>
</feature>
<feature type="compositionally biased region" description="Basic and acidic residues" evidence="1">
    <location>
        <begin position="1484"/>
        <end position="1496"/>
    </location>
</feature>
<proteinExistence type="predicted"/>
<feature type="compositionally biased region" description="Low complexity" evidence="1">
    <location>
        <begin position="1540"/>
        <end position="1551"/>
    </location>
</feature>
<reference evidence="3" key="1">
    <citation type="submission" date="2014-11" db="EMBL/GenBank/DDBJ databases">
        <authorList>
            <person name="Otto D Thomas"/>
            <person name="Naeem Raeece"/>
        </authorList>
    </citation>
    <scope>NUCLEOTIDE SEQUENCE</scope>
</reference>
<feature type="region of interest" description="Disordered" evidence="1">
    <location>
        <begin position="859"/>
        <end position="882"/>
    </location>
</feature>
<feature type="compositionally biased region" description="Basic and acidic residues" evidence="1">
    <location>
        <begin position="1528"/>
        <end position="1539"/>
    </location>
</feature>
<dbReference type="InterPro" id="IPR027417">
    <property type="entry name" value="P-loop_NTPase"/>
</dbReference>
<evidence type="ECO:0000259" key="2">
    <source>
        <dbReference type="PROSITE" id="PS50222"/>
    </source>
</evidence>
<feature type="domain" description="EF-hand" evidence="2">
    <location>
        <begin position="1673"/>
        <end position="1708"/>
    </location>
</feature>
<dbReference type="VEuPathDB" id="CryptoDB:Cvel_7212"/>
<gene>
    <name evidence="3" type="ORF">Cvel_7212</name>
</gene>
<feature type="compositionally biased region" description="Acidic residues" evidence="1">
    <location>
        <begin position="2039"/>
        <end position="2049"/>
    </location>
</feature>
<dbReference type="InterPro" id="IPR002048">
    <property type="entry name" value="EF_hand_dom"/>
</dbReference>
<dbReference type="EMBL" id="CDMZ01002958">
    <property type="protein sequence ID" value="CEM44569.1"/>
    <property type="molecule type" value="Genomic_DNA"/>
</dbReference>
<feature type="region of interest" description="Disordered" evidence="1">
    <location>
        <begin position="1444"/>
        <end position="1463"/>
    </location>
</feature>
<dbReference type="InterPro" id="IPR011992">
    <property type="entry name" value="EF-hand-dom_pair"/>
</dbReference>
<dbReference type="Gene3D" id="1.10.238.10">
    <property type="entry name" value="EF-hand"/>
    <property type="match status" value="1"/>
</dbReference>
<feature type="region of interest" description="Disordered" evidence="1">
    <location>
        <begin position="1992"/>
        <end position="2111"/>
    </location>
</feature>
<feature type="compositionally biased region" description="Acidic residues" evidence="1">
    <location>
        <begin position="2021"/>
        <end position="2030"/>
    </location>
</feature>
<evidence type="ECO:0000313" key="3">
    <source>
        <dbReference type="EMBL" id="CEM44569.1"/>
    </source>
</evidence>
<sequence length="2155" mass="237502">MGCGASRKASIPAAQTDEIRPALPGKQPTSSAVVNEDVKDQGAAVASEGPDKQGAQKEGVDPSSAKPPVSASRGDSKQSGSKEPAQADDSTTEETCGGLTREASSDDFRWDHAGLRDWIDSNQIVLLRAGALSAPPSAKTVFRHATDFPESVRFVGSVPVGASIFAVITDPTSEITQDLLKAVAHVRRTAADEDDFIFWSQLSMPQNETAKKFAEKEAFRMFTCSAVKTAVVWPNKKVRPDETPAVFSHGPSMALLILASFCQRIVNYDHEAVQKALHPSRLTDLPGLLAACHWQGPDERRYWEETLLSLIPRLRPISFDRKGFVMANSQGQIAWLKVSFVRKLASLNSPFPRRQELPEGTYFVGVPPENRFVVSHCWASEGHPSPSGTKMRLLWEELQKVGAHDDDGVFLDFCSLPQKARDVPAEYLRALDPKTCDSFGPVKEGKVQLVERTRQEIRRFHAALWEMSRLYSYMDCKVIVLPLLEDSSEFPGGGEAWGRVSTTPYVQRGWCITEFSMARLLGRIVNLESESVQELLRLREWPQSVDEYSKLLHSNDVKFTNKADLAPVLLNFYRVCFGPSHSLTPELQWEESLHFNVKIGTAEIRRVASIIGRDTLPAQSYCHIVLHNALLASEAEGEGNTRAGPREFSPLEILQATVMLEEEEWKLRREAPICFSNGIKTPLLDELRRGAVHTLVWCCRGTGHELVVPGESEELSLEPLISELRSLEEGKRPSVVVLCSEFGPQRMAERVFNEGKVPVVLWLKAPVLDVRHTRNVILGVAMPALTVVHRRVMSPQQTEAVMQELASPLSLFWRRDGIKRIGCLRSTKTPPGWTPESLGGKGVGPRGKESLPWLFTLSPRRGSLPSQTSPRSLGRSPSDSGWRGRALPLRAFVERRHERTDVWVPCDVTQELGGTTIMERWGEVFGEGVSLVAAYAEVWELQGRSVPAVQLILSVGGVAALQRMRDLTVEVTEGMLTGTLEASLAAALDREGGDGDRGLTVKLNQEKKEGEGGGEKSPTFRVSVDKTTAAEDYASLVLEVDRLTEHQQEALSRCGAAQRVHFQAPAGGGKTFVALTRLLVFMRENPDTFSLLVVKNRPLAIFIGVWMASRVPYPVEFRDLLSRFRVLHEPFESGMKGLGLEKDVLVMVDDPPALKKSQPFDLIMVDEAHHIYAHSQLRRVIEPYVIASRSAMLLSDISQTSNPGLTFTAGFEIVRLTEVVRNSNRIVAGSLPFRIQEPGVETPEISCHHESVGPPLKSFIFRVEKPELRWQLYTSHTLRAVAQVIHDFPYLSLHNRMALLVPTEQFRDEFKPHLEFAFQQNPFSTDRRLEVVDACRGSALVSRGSLSRTGTEWVVLDAISNFDGLERLIVICVGLDAPISDENTEAAKEARSRLYRGITRAQMMVVVVNELEVGGWLEFLATTTFDKERDFDLAAEQQRLNTDDATRIVEHTEDDPGGLFDSGHEIVYTPVVVVEPVTVSPESDAPKGDSRKERSGEASANPSRDTGPQVEERTIMVPTVVPKLTLPQEKEKESDRGSERPSSARSARSVAQTTWDTKGNVEGLEKETEGRDLKFDPMGFDALTKLNLVPGLPSVHGQAIHLFPLVPPAAALWSLEKREGGPAGLGLAPTYVPLPGSPTWTVVDRGALRISLQQVTRVPIGKYADLFRETAKEKYGSIEEAFKVFDLDMSENISLMELDIGLNRLGLDREVDHKALFQELDADKSGAFTLDQMKGAVETGFMEVVRSLGVRKQKEGEGEEEEPLKRGGDGISKAKGAVDGWVLANLSENEATGVGGWWRVEAVEGVGMEGGGSFFRLSNEASGLLLCPGEAEPSGVPVTLQKRTATSAESGLWQMERARENDEIMKLMEEDEPEKAGVEVIQLSDLVSSSVKGANLCVVVQKLLDRIAEIRMSFTLQGSGDVFLGLYRQGIPLAVELLGEPLTRLSEHQLQFPQEVESTFDSSTFICRLAREGDSLAVAYAGEVSLSHGELKITHARKEGGEEKEKKTKTKNKRGGGGEVEKEEEEEEEGPNVNLFGDGEGDDEDDETETLLRPVRQTAPQEEGARSFLTEPVSSKPKPGPGLGGARRQGPESGGGEETIELVETNRGPMREARDVLGAMIDEMGDLVSRETNHREKNPGGLGSMRKPIGTKRLG</sequence>
<feature type="region of interest" description="Disordered" evidence="1">
    <location>
        <begin position="1752"/>
        <end position="1771"/>
    </location>
</feature>
<dbReference type="PROSITE" id="PS50222">
    <property type="entry name" value="EF_HAND_2"/>
    <property type="match status" value="1"/>
</dbReference>
<dbReference type="GO" id="GO:0005509">
    <property type="term" value="F:calcium ion binding"/>
    <property type="evidence" value="ECO:0007669"/>
    <property type="project" value="InterPro"/>
</dbReference>
<feature type="compositionally biased region" description="Basic and acidic residues" evidence="1">
    <location>
        <begin position="1992"/>
        <end position="2006"/>
    </location>
</feature>
<dbReference type="SUPFAM" id="SSF47473">
    <property type="entry name" value="EF-hand"/>
    <property type="match status" value="1"/>
</dbReference>
<organism evidence="3">
    <name type="scientific">Chromera velia CCMP2878</name>
    <dbReference type="NCBI Taxonomy" id="1169474"/>
    <lineage>
        <taxon>Eukaryota</taxon>
        <taxon>Sar</taxon>
        <taxon>Alveolata</taxon>
        <taxon>Colpodellida</taxon>
        <taxon>Chromeraceae</taxon>
        <taxon>Chromera</taxon>
    </lineage>
</organism>
<feature type="compositionally biased region" description="Polar residues" evidence="1">
    <location>
        <begin position="864"/>
        <end position="879"/>
    </location>
</feature>
<dbReference type="SUPFAM" id="SSF52540">
    <property type="entry name" value="P-loop containing nucleoside triphosphate hydrolases"/>
    <property type="match status" value="1"/>
</dbReference>
<accession>A0A0G4HJY9</accession>
<evidence type="ECO:0000256" key="1">
    <source>
        <dbReference type="SAM" id="MobiDB-lite"/>
    </source>
</evidence>
<name>A0A0G4HJY9_9ALVE</name>
<dbReference type="Gene3D" id="3.40.50.300">
    <property type="entry name" value="P-loop containing nucleotide triphosphate hydrolases"/>
    <property type="match status" value="1"/>
</dbReference>